<dbReference type="RefSeq" id="WP_116021635.1">
    <property type="nucleotide sequence ID" value="NZ_QTTT01000001.1"/>
</dbReference>
<accession>A0A3D9SSG7</accession>
<dbReference type="OrthoDB" id="3743969at2"/>
<sequence length="219" mass="23327">MTCLGERLTALVDDELDHDERDRALAHLAGCRTCREEADTLRRLKSRLRGLSTPPRPAAPDVPDADFLKRLVALGEPPGSSEKSESSERFGGPRPPGPGVPEWREPSGAPRRRPGAAVAPPPGRRPLGPARPLTPRPYDNRPSPRAGAAMAARRRIPRRYLAAGAAAMVLGLGTTSYVAGGRADQGPSVVPAFDRMEAEHALTNGVIPLTETSPVPARP</sequence>
<keyword evidence="4" id="KW-0472">Membrane</keyword>
<dbReference type="Gene3D" id="1.10.10.1320">
    <property type="entry name" value="Anti-sigma factor, zinc-finger domain"/>
    <property type="match status" value="1"/>
</dbReference>
<evidence type="ECO:0000256" key="2">
    <source>
        <dbReference type="ARBA" id="ARBA00023163"/>
    </source>
</evidence>
<feature type="transmembrane region" description="Helical" evidence="4">
    <location>
        <begin position="160"/>
        <end position="179"/>
    </location>
</feature>
<evidence type="ECO:0000256" key="4">
    <source>
        <dbReference type="SAM" id="Phobius"/>
    </source>
</evidence>
<dbReference type="InterPro" id="IPR027383">
    <property type="entry name" value="Znf_put"/>
</dbReference>
<dbReference type="Pfam" id="PF13490">
    <property type="entry name" value="zf-HC2"/>
    <property type="match status" value="1"/>
</dbReference>
<evidence type="ECO:0000259" key="5">
    <source>
        <dbReference type="Pfam" id="PF13490"/>
    </source>
</evidence>
<evidence type="ECO:0000256" key="1">
    <source>
        <dbReference type="ARBA" id="ARBA00023015"/>
    </source>
</evidence>
<keyword evidence="1" id="KW-0805">Transcription regulation</keyword>
<evidence type="ECO:0000256" key="3">
    <source>
        <dbReference type="SAM" id="MobiDB-lite"/>
    </source>
</evidence>
<comment type="caution">
    <text evidence="6">The sequence shown here is derived from an EMBL/GenBank/DDBJ whole genome shotgun (WGS) entry which is preliminary data.</text>
</comment>
<evidence type="ECO:0000313" key="7">
    <source>
        <dbReference type="Proteomes" id="UP000256661"/>
    </source>
</evidence>
<keyword evidence="7" id="KW-1185">Reference proteome</keyword>
<dbReference type="EMBL" id="QTTT01000001">
    <property type="protein sequence ID" value="REE95905.1"/>
    <property type="molecule type" value="Genomic_DNA"/>
</dbReference>
<proteinExistence type="predicted"/>
<keyword evidence="4" id="KW-0812">Transmembrane</keyword>
<reference evidence="6 7" key="1">
    <citation type="submission" date="2018-08" db="EMBL/GenBank/DDBJ databases">
        <title>Sequencing the genomes of 1000 actinobacteria strains.</title>
        <authorList>
            <person name="Klenk H.-P."/>
        </authorList>
    </citation>
    <scope>NUCLEOTIDE SEQUENCE [LARGE SCALE GENOMIC DNA]</scope>
    <source>
        <strain evidence="6 7">DSM 43927</strain>
    </source>
</reference>
<feature type="domain" description="Putative zinc-finger" evidence="5">
    <location>
        <begin position="6"/>
        <end position="35"/>
    </location>
</feature>
<name>A0A3D9SSG7_9ACTN</name>
<evidence type="ECO:0000313" key="6">
    <source>
        <dbReference type="EMBL" id="REE95905.1"/>
    </source>
</evidence>
<organism evidence="6 7">
    <name type="scientific">Thermomonospora umbrina</name>
    <dbReference type="NCBI Taxonomy" id="111806"/>
    <lineage>
        <taxon>Bacteria</taxon>
        <taxon>Bacillati</taxon>
        <taxon>Actinomycetota</taxon>
        <taxon>Actinomycetes</taxon>
        <taxon>Streptosporangiales</taxon>
        <taxon>Thermomonosporaceae</taxon>
        <taxon>Thermomonospora</taxon>
    </lineage>
</organism>
<feature type="region of interest" description="Disordered" evidence="3">
    <location>
        <begin position="74"/>
        <end position="147"/>
    </location>
</feature>
<feature type="compositionally biased region" description="Low complexity" evidence="3">
    <location>
        <begin position="125"/>
        <end position="147"/>
    </location>
</feature>
<dbReference type="InterPro" id="IPR041916">
    <property type="entry name" value="Anti_sigma_zinc_sf"/>
</dbReference>
<dbReference type="Proteomes" id="UP000256661">
    <property type="component" value="Unassembled WGS sequence"/>
</dbReference>
<keyword evidence="4" id="KW-1133">Transmembrane helix</keyword>
<keyword evidence="2" id="KW-0804">Transcription</keyword>
<dbReference type="AlphaFoldDB" id="A0A3D9SSG7"/>
<protein>
    <submittedName>
        <fullName evidence="6">Putative zinc finger protein</fullName>
    </submittedName>
</protein>
<gene>
    <name evidence="6" type="ORF">DFJ69_1319</name>
</gene>